<feature type="binding site" evidence="3">
    <location>
        <position position="348"/>
    </location>
    <ligand>
        <name>Mg(2+)</name>
        <dbReference type="ChEBI" id="CHEBI:18420"/>
        <note>structural</note>
    </ligand>
</feature>
<protein>
    <recommendedName>
        <fullName evidence="3">Cyanuric acid amidohydrolase</fullName>
        <shortName evidence="3">CAH</shortName>
        <ecNumber evidence="3">3.5.2.15</ecNumber>
    </recommendedName>
</protein>
<feature type="binding site" evidence="3">
    <location>
        <position position="345"/>
    </location>
    <ligand>
        <name>Mg(2+)</name>
        <dbReference type="ChEBI" id="CHEBI:18420"/>
        <note>structural</note>
    </ligand>
</feature>
<evidence type="ECO:0000256" key="1">
    <source>
        <dbReference type="ARBA" id="ARBA00010947"/>
    </source>
</evidence>
<dbReference type="RefSeq" id="WP_028312100.1">
    <property type="nucleotide sequence ID" value="NZ_AXWS01000014.1"/>
</dbReference>
<feature type="binding site" evidence="3">
    <location>
        <position position="296"/>
    </location>
    <ligand>
        <name>Mg(2+)</name>
        <dbReference type="ChEBI" id="CHEBI:18420"/>
        <note>structural</note>
    </ligand>
</feature>
<evidence type="ECO:0000313" key="5">
    <source>
        <dbReference type="RefSeq" id="WP_028312100.1"/>
    </source>
</evidence>
<feature type="binding site" evidence="3">
    <location>
        <position position="349"/>
    </location>
    <ligand>
        <name>Mg(2+)</name>
        <dbReference type="ChEBI" id="CHEBI:18420"/>
        <note>structural</note>
    </ligand>
</feature>
<feature type="binding site" evidence="3">
    <location>
        <begin position="342"/>
        <end position="343"/>
    </location>
    <ligand>
        <name>substrate</name>
    </ligand>
</feature>
<dbReference type="InterPro" id="IPR043006">
    <property type="entry name" value="AtzD/Barbiturase_RUB"/>
</dbReference>
<keyword evidence="3" id="KW-0479">Metal-binding</keyword>
<dbReference type="GO" id="GO:0018753">
    <property type="term" value="F:cyanuric acid amidohydrolase activity"/>
    <property type="evidence" value="ECO:0007669"/>
    <property type="project" value="UniProtKB-UniRule"/>
</dbReference>
<dbReference type="Pfam" id="PF09663">
    <property type="entry name" value="Amido_AtzD_TrzD"/>
    <property type="match status" value="1"/>
</dbReference>
<keyword evidence="4" id="KW-1185">Reference proteome</keyword>
<organism evidence="4 5">
    <name type="scientific">Derxia gummosa DSM 723</name>
    <dbReference type="NCBI Taxonomy" id="1121388"/>
    <lineage>
        <taxon>Bacteria</taxon>
        <taxon>Pseudomonadati</taxon>
        <taxon>Pseudomonadota</taxon>
        <taxon>Betaproteobacteria</taxon>
        <taxon>Burkholderiales</taxon>
        <taxon>Alcaligenaceae</taxon>
        <taxon>Derxia</taxon>
    </lineage>
</organism>
<feature type="region of interest" description="RU B" evidence="3">
    <location>
        <begin position="111"/>
        <end position="248"/>
    </location>
</feature>
<reference evidence="5" key="2">
    <citation type="journal article" date="2017" name="Appl. Environ. Microbiol.">
        <title>High resolution X-ray structures of two functionally distinct members of the cyclic amide hydrolase (CyAH) family of Toblerone fold enzymes.</title>
        <authorList>
            <person name="Peat T.S."/>
            <person name="Balotra S."/>
            <person name="Wilding M."/>
            <person name="Hartley C.J."/>
            <person name="Newman J."/>
            <person name="Scott C."/>
        </authorList>
    </citation>
    <scope>NUCLEOTIDE SEQUENCE</scope>
</reference>
<reference evidence="5" key="1">
    <citation type="journal article" date="2012" name="J. Bacteriol.">
        <title>Defining sequence space and reaction products within the cyanuric acid hydrolase (AtzD)/barbiturase protein family.</title>
        <authorList>
            <person name="Seffernick J.L."/>
            <person name="Erickson J.S."/>
            <person name="Cameron S.M."/>
            <person name="Cho S."/>
            <person name="Dodge A.G."/>
            <person name="Richman J.E."/>
            <person name="Sadowsky M.J."/>
            <person name="Wackett L.P."/>
        </authorList>
    </citation>
    <scope>NUCLEOTIDE SEQUENCE</scope>
</reference>
<feature type="active site" description="Nucleophile" evidence="3">
    <location>
        <position position="231"/>
    </location>
</feature>
<dbReference type="AlphaFoldDB" id="A0A8B6X587"/>
<evidence type="ECO:0000256" key="3">
    <source>
        <dbReference type="HAMAP-Rule" id="MF_01989"/>
    </source>
</evidence>
<feature type="binding site" evidence="3">
    <location>
        <position position="52"/>
    </location>
    <ligand>
        <name>substrate</name>
    </ligand>
</feature>
<feature type="binding site" evidence="3">
    <location>
        <begin position="231"/>
        <end position="232"/>
    </location>
    <ligand>
        <name>substrate</name>
    </ligand>
</feature>
<dbReference type="InterPro" id="IPR043007">
    <property type="entry name" value="AtzD/Barbiturase_RUC"/>
</dbReference>
<comment type="pathway">
    <text evidence="3">Xenobiotic degradation; atrazine degradation; biuret from cyanurate: step 1/1.</text>
</comment>
<dbReference type="HAMAP" id="MF_01989">
    <property type="entry name" value="Cyc_amidohydrol"/>
    <property type="match status" value="1"/>
</dbReference>
<accession>A0A8B6X587</accession>
<dbReference type="UniPathway" id="UPA00008">
    <property type="reaction ID" value="UER00502"/>
</dbReference>
<comment type="catalytic activity">
    <reaction evidence="3">
        <text>cyanurate + H2O = 1-carboxybiuret + H(+)</text>
        <dbReference type="Rhea" id="RHEA:70363"/>
        <dbReference type="ChEBI" id="CHEBI:15377"/>
        <dbReference type="ChEBI" id="CHEBI:15378"/>
        <dbReference type="ChEBI" id="CHEBI:38028"/>
        <dbReference type="ChEBI" id="CHEBI:142864"/>
        <dbReference type="EC" id="3.5.2.15"/>
    </reaction>
</comment>
<feature type="site" description="Important for substrate specificity" evidence="3">
    <location>
        <position position="319"/>
    </location>
</feature>
<dbReference type="Gene3D" id="3.30.1330.170">
    <property type="entry name" value="Cyanuric acid hydrolase/Barbiturase, RU A"/>
    <property type="match status" value="1"/>
</dbReference>
<dbReference type="InterPro" id="IPR014086">
    <property type="entry name" value="AtzD/Barbiturase"/>
</dbReference>
<comment type="domain">
    <text evidence="3">The monomer structure is formed from three repeating units (RUs) that share the same structure as one another. The monomer, the active site and substrate all possess threefold rotational symmetry, to the extent that the active site possesses three potential Ser-Lys catalytic dyads. It is possible that any or all of the three active-site serines may act as nucleophile (albeit only one can do so per catalytic cycle).</text>
</comment>
<proteinExistence type="inferred from homology"/>
<comment type="activity regulation">
    <text evidence="3">Inhibited by barbituric acid.</text>
</comment>
<keyword evidence="2 3" id="KW-0378">Hydrolase</keyword>
<reference evidence="5" key="3">
    <citation type="submission" date="2025-08" db="UniProtKB">
        <authorList>
            <consortium name="RefSeq"/>
        </authorList>
    </citation>
    <scope>IDENTIFICATION</scope>
</reference>
<dbReference type="GO" id="GO:0019381">
    <property type="term" value="P:atrazine catabolic process"/>
    <property type="evidence" value="ECO:0007669"/>
    <property type="project" value="UniProtKB-UniRule"/>
</dbReference>
<feature type="binding site" evidence="3">
    <location>
        <position position="193"/>
    </location>
    <ligand>
        <name>substrate</name>
    </ligand>
</feature>
<comment type="function">
    <text evidence="3">Responsible for the hydrolysis of cyanuric acid, an intermediate formed during catabolism of s-triazine based compounds in herbicides such as atrazine and polymers such as melamine. Catalyzes the hydrolytic opening of the s-triazine ring of cyanuric acid (2,4,6-trihydroxy-s-triazine) to yield carbon dioxide and carboxybiuret, which spontaneously decarboxylates to biuret.</text>
</comment>
<dbReference type="GO" id="GO:0046872">
    <property type="term" value="F:metal ion binding"/>
    <property type="evidence" value="ECO:0007669"/>
    <property type="project" value="UniProtKB-UniRule"/>
</dbReference>
<keyword evidence="3" id="KW-0460">Magnesium</keyword>
<feature type="region of interest" description="RU C" evidence="3">
    <location>
        <begin position="254"/>
        <end position="363"/>
    </location>
</feature>
<feature type="binding site" evidence="3">
    <location>
        <begin position="83"/>
        <end position="84"/>
    </location>
    <ligand>
        <name>substrate</name>
    </ligand>
</feature>
<dbReference type="EC" id="3.5.2.15" evidence="3"/>
<feature type="binding site" evidence="3">
    <location>
        <position position="353"/>
    </location>
    <ligand>
        <name>Mg(2+)</name>
        <dbReference type="ChEBI" id="CHEBI:18420"/>
        <note>structural</note>
    </ligand>
</feature>
<name>A0A8B6X587_9BURK</name>
<feature type="active site" evidence="3">
    <location>
        <position position="161"/>
    </location>
</feature>
<sequence length="363" mass="37803">MQSVDVFRIPMRGPGDVTGLAELLARGTVRADEIVAILGKTEGTGLVNDFTREYAVETVSALLADAMHASRTDISRRIAIVMSGGTEGVLSPHMTVFARRWTSKAAPEGKRLAVGIGSTRELQPHEVGRMAQIQATAEAVRAAIADAGIDNPADVHFVQVKCPLLRVADIESARSLGEKPVTLETRESMAWSRGASALGVAIALGELPDEAVRERDVLAARTMYSSVASCSAGNEQKHVSVIVFGMSAASASDYGISHRAMRDLIDADAVRGALADLGVPEADAPKRVINVLAKCEADPTGHVRGVRHTMLSDADLDATRHARAAAGAVIASVVGVTTLYVSGGAEHQGPPGGGPVAVIAKLG</sequence>
<comment type="similarity">
    <text evidence="1 3">Belongs to the cyclic amide hydrolase (CyAH) family.</text>
</comment>
<dbReference type="OrthoDB" id="569708at2"/>
<dbReference type="Gene3D" id="3.30.1330.160">
    <property type="entry name" value="Cyanuric acid hydrolase/Barbituras, RU C"/>
    <property type="match status" value="1"/>
</dbReference>
<comment type="caution">
    <text evidence="3">Lacks conserved residue(s) required for the propagation of feature annotation.</text>
</comment>
<evidence type="ECO:0000313" key="4">
    <source>
        <dbReference type="Proteomes" id="UP000675920"/>
    </source>
</evidence>
<feature type="binding site" evidence="3">
    <location>
        <position position="350"/>
    </location>
    <ligand>
        <name>Mg(2+)</name>
        <dbReference type="ChEBI" id="CHEBI:18420"/>
        <note>structural</note>
    </ligand>
</feature>
<dbReference type="InterPro" id="IPR043008">
    <property type="entry name" value="AtzD/Barbiturase_RUA"/>
</dbReference>
<dbReference type="Proteomes" id="UP000675920">
    <property type="component" value="Unplaced"/>
</dbReference>
<feature type="binding site" evidence="3">
    <location>
        <position position="323"/>
    </location>
    <ligand>
        <name>substrate</name>
    </ligand>
</feature>
<evidence type="ECO:0000256" key="2">
    <source>
        <dbReference type="ARBA" id="ARBA00022801"/>
    </source>
</evidence>
<feature type="region of interest" description="RU A" evidence="3">
    <location>
        <begin position="1"/>
        <end position="103"/>
    </location>
</feature>
<dbReference type="Gene3D" id="3.30.1330.180">
    <property type="entry name" value="Cyanuric acid hydrolase/Barbiturase, RU B"/>
    <property type="match status" value="1"/>
</dbReference>
<dbReference type="NCBIfam" id="TIGR02714">
    <property type="entry name" value="amido_AtzD_TrzD"/>
    <property type="match status" value="1"/>
</dbReference>
<comment type="subunit">
    <text evidence="3">Homotetramer.</text>
</comment>